<keyword evidence="4" id="KW-1185">Reference proteome</keyword>
<accession>A0A8J3N8V7</accession>
<dbReference type="InterPro" id="IPR029016">
    <property type="entry name" value="GAF-like_dom_sf"/>
</dbReference>
<dbReference type="Proteomes" id="UP000612808">
    <property type="component" value="Unassembled WGS sequence"/>
</dbReference>
<feature type="domain" description="GAF" evidence="2">
    <location>
        <begin position="77"/>
        <end position="228"/>
    </location>
</feature>
<dbReference type="InterPro" id="IPR041522">
    <property type="entry name" value="CdaR_GGDEF"/>
</dbReference>
<dbReference type="SMART" id="SM00065">
    <property type="entry name" value="GAF"/>
    <property type="match status" value="1"/>
</dbReference>
<dbReference type="AlphaFoldDB" id="A0A8J3N8V7"/>
<dbReference type="PANTHER" id="PTHR33744">
    <property type="entry name" value="CARBOHYDRATE DIACID REGULATOR"/>
    <property type="match status" value="1"/>
</dbReference>
<organism evidence="3 4">
    <name type="scientific">Actinocatenispora rupis</name>
    <dbReference type="NCBI Taxonomy" id="519421"/>
    <lineage>
        <taxon>Bacteria</taxon>
        <taxon>Bacillati</taxon>
        <taxon>Actinomycetota</taxon>
        <taxon>Actinomycetes</taxon>
        <taxon>Micromonosporales</taxon>
        <taxon>Micromonosporaceae</taxon>
        <taxon>Actinocatenispora</taxon>
    </lineage>
</organism>
<dbReference type="SUPFAM" id="SSF55781">
    <property type="entry name" value="GAF domain-like"/>
    <property type="match status" value="1"/>
</dbReference>
<dbReference type="RefSeq" id="WP_203656170.1">
    <property type="nucleotide sequence ID" value="NZ_BAAAZM010000003.1"/>
</dbReference>
<evidence type="ECO:0000256" key="1">
    <source>
        <dbReference type="ARBA" id="ARBA00006754"/>
    </source>
</evidence>
<dbReference type="Pfam" id="PF13556">
    <property type="entry name" value="HTH_30"/>
    <property type="match status" value="1"/>
</dbReference>
<dbReference type="Pfam" id="PF01590">
    <property type="entry name" value="GAF"/>
    <property type="match status" value="1"/>
</dbReference>
<protein>
    <recommendedName>
        <fullName evidence="2">GAF domain-containing protein</fullName>
    </recommendedName>
</protein>
<dbReference type="Pfam" id="PF17853">
    <property type="entry name" value="GGDEF_2"/>
    <property type="match status" value="1"/>
</dbReference>
<evidence type="ECO:0000313" key="3">
    <source>
        <dbReference type="EMBL" id="GID10714.1"/>
    </source>
</evidence>
<gene>
    <name evidence="3" type="ORF">Aru02nite_16030</name>
</gene>
<reference evidence="3" key="1">
    <citation type="submission" date="2021-01" db="EMBL/GenBank/DDBJ databases">
        <title>Whole genome shotgun sequence of Actinocatenispora rupis NBRC 107355.</title>
        <authorList>
            <person name="Komaki H."/>
            <person name="Tamura T."/>
        </authorList>
    </citation>
    <scope>NUCLEOTIDE SEQUENCE</scope>
    <source>
        <strain evidence="3">NBRC 107355</strain>
    </source>
</reference>
<comment type="similarity">
    <text evidence="1">Belongs to the CdaR family.</text>
</comment>
<dbReference type="Gene3D" id="1.10.10.2840">
    <property type="entry name" value="PucR C-terminal helix-turn-helix domain"/>
    <property type="match status" value="1"/>
</dbReference>
<dbReference type="InterPro" id="IPR051448">
    <property type="entry name" value="CdaR-like_regulators"/>
</dbReference>
<proteinExistence type="inferred from homology"/>
<name>A0A8J3N8V7_9ACTN</name>
<dbReference type="Gene3D" id="3.30.450.40">
    <property type="match status" value="1"/>
</dbReference>
<evidence type="ECO:0000313" key="4">
    <source>
        <dbReference type="Proteomes" id="UP000612808"/>
    </source>
</evidence>
<sequence>MDGDFLDLLLRDAPAAEYDGPAERARRAGASTATLAELDRAKTLALRLRTRLDAHRRRENELTALFQTAGDLAGLRDLDAVLHAIVRRARRLLGTDVAYLTLEDPARGDTYMRVTDGSVAATFQHLRLPMGAGLGGLVAQTASPYRSPNYLSDPQFAHTREIDTGVGDEGLVAILGVPLRLGPRVIGVLFAADRRERQFGQDEVALLGSLADHAAIAIDNARMLTETRAALADLDEANRLGRARAAATERAATAHDRLTALVLRGGDLDDLAAAVAEVLSGALAVLDADGAPIAGAPLLFNKSTVEQLNNALVEQSNKSTIEQSDHFAKINNLVARSRETGRSVHSGQYWVASVAAGPEHLGALVLRADAPLDEADQRTLERAALVTALLLLFRRSAADAQARIGGDLLTDILLAPTRDPAGLRDRARRFGIDLARRYVVLVVDRPDSALPTRRPAALTTRYEGADVLLVPGSDPGATARTVAAELRHSSTVAGAGPAVGPAAIAAAYREGRRCLSAALALGRRGTGVAMADLGFLGVVLGEHRDLDGYVTATLGPLLEYDAARGARLVETLRAYFAAGRSPSRARHALHVHPNTVHQRLDRITQLLGTDWQTPARALELELALTLHQSRT</sequence>
<dbReference type="InterPro" id="IPR025736">
    <property type="entry name" value="PucR_C-HTH_dom"/>
</dbReference>
<dbReference type="InterPro" id="IPR003018">
    <property type="entry name" value="GAF"/>
</dbReference>
<dbReference type="PANTHER" id="PTHR33744:SF1">
    <property type="entry name" value="DNA-BINDING TRANSCRIPTIONAL ACTIVATOR ADER"/>
    <property type="match status" value="1"/>
</dbReference>
<evidence type="ECO:0000259" key="2">
    <source>
        <dbReference type="SMART" id="SM00065"/>
    </source>
</evidence>
<dbReference type="InterPro" id="IPR042070">
    <property type="entry name" value="PucR_C-HTH_sf"/>
</dbReference>
<comment type="caution">
    <text evidence="3">The sequence shown here is derived from an EMBL/GenBank/DDBJ whole genome shotgun (WGS) entry which is preliminary data.</text>
</comment>
<dbReference type="EMBL" id="BOMB01000009">
    <property type="protein sequence ID" value="GID10714.1"/>
    <property type="molecule type" value="Genomic_DNA"/>
</dbReference>